<dbReference type="GO" id="GO:0003735">
    <property type="term" value="F:structural constituent of ribosome"/>
    <property type="evidence" value="ECO:0007669"/>
    <property type="project" value="UniProtKB-UniRule"/>
</dbReference>
<name>A0A835MPV7_9ROSI</name>
<dbReference type="InterPro" id="IPR007836">
    <property type="entry name" value="Ribosomal_eS32"/>
</dbReference>
<sequence length="89" mass="10715">MRAKWKKKRMRRLKRKRRKMRQRSNYLVMLELIFGDANHGSFEAQAGLQLCKCARLLKFESLSDPWKNNARIIIKFLVPKLPKLVLCYH</sequence>
<gene>
    <name evidence="5" type="ORF">SADUNF_Sadunf16G0102300</name>
</gene>
<dbReference type="GO" id="GO:1990904">
    <property type="term" value="C:ribonucleoprotein complex"/>
    <property type="evidence" value="ECO:0007669"/>
    <property type="project" value="UniProtKB-KW"/>
</dbReference>
<evidence type="ECO:0000256" key="3">
    <source>
        <dbReference type="ARBA" id="ARBA00043969"/>
    </source>
</evidence>
<evidence type="ECO:0000256" key="2">
    <source>
        <dbReference type="ARBA" id="ARBA00023274"/>
    </source>
</evidence>
<proteinExistence type="inferred from homology"/>
<evidence type="ECO:0000256" key="1">
    <source>
        <dbReference type="ARBA" id="ARBA00022980"/>
    </source>
</evidence>
<comment type="caution">
    <text evidence="5">The sequence shown here is derived from an EMBL/GenBank/DDBJ whole genome shotgun (WGS) entry which is preliminary data.</text>
</comment>
<comment type="similarity">
    <text evidence="3 4">Belongs to the eukaryotic ribosomal protein eS32 family.</text>
</comment>
<dbReference type="Proteomes" id="UP000657918">
    <property type="component" value="Chromosome 16"/>
</dbReference>
<dbReference type="AlphaFoldDB" id="A0A835MPV7"/>
<evidence type="ECO:0000313" key="5">
    <source>
        <dbReference type="EMBL" id="KAF9665243.1"/>
    </source>
</evidence>
<evidence type="ECO:0000313" key="6">
    <source>
        <dbReference type="Proteomes" id="UP000657918"/>
    </source>
</evidence>
<keyword evidence="6" id="KW-1185">Reference proteome</keyword>
<comment type="subunit">
    <text evidence="4">Component of the large ribosomal subunit.</text>
</comment>
<keyword evidence="1 4" id="KW-0689">Ribosomal protein</keyword>
<dbReference type="EMBL" id="JADGMS010000016">
    <property type="protein sequence ID" value="KAF9665243.1"/>
    <property type="molecule type" value="Genomic_DNA"/>
</dbReference>
<protein>
    <recommendedName>
        <fullName evidence="4">60S ribosomal protein L41</fullName>
    </recommendedName>
</protein>
<dbReference type="GO" id="GO:0005840">
    <property type="term" value="C:ribosome"/>
    <property type="evidence" value="ECO:0007669"/>
    <property type="project" value="UniProtKB-KW"/>
</dbReference>
<evidence type="ECO:0000256" key="4">
    <source>
        <dbReference type="RuleBase" id="RU368055"/>
    </source>
</evidence>
<reference evidence="5 6" key="1">
    <citation type="submission" date="2020-10" db="EMBL/GenBank/DDBJ databases">
        <title>Plant Genome Project.</title>
        <authorList>
            <person name="Zhang R.-G."/>
        </authorList>
    </citation>
    <scope>NUCLEOTIDE SEQUENCE [LARGE SCALE GENOMIC DNA]</scope>
    <source>
        <strain evidence="5">FAFU-HL-1</strain>
        <tissue evidence="5">Leaf</tissue>
    </source>
</reference>
<dbReference type="Pfam" id="PF05162">
    <property type="entry name" value="Ribosomal_L41"/>
    <property type="match status" value="1"/>
</dbReference>
<dbReference type="GO" id="GO:0006412">
    <property type="term" value="P:translation"/>
    <property type="evidence" value="ECO:0007669"/>
    <property type="project" value="InterPro"/>
</dbReference>
<keyword evidence="2 4" id="KW-0687">Ribonucleoprotein</keyword>
<organism evidence="5 6">
    <name type="scientific">Salix dunnii</name>
    <dbReference type="NCBI Taxonomy" id="1413687"/>
    <lineage>
        <taxon>Eukaryota</taxon>
        <taxon>Viridiplantae</taxon>
        <taxon>Streptophyta</taxon>
        <taxon>Embryophyta</taxon>
        <taxon>Tracheophyta</taxon>
        <taxon>Spermatophyta</taxon>
        <taxon>Magnoliopsida</taxon>
        <taxon>eudicotyledons</taxon>
        <taxon>Gunneridae</taxon>
        <taxon>Pentapetalae</taxon>
        <taxon>rosids</taxon>
        <taxon>fabids</taxon>
        <taxon>Malpighiales</taxon>
        <taxon>Salicaceae</taxon>
        <taxon>Saliceae</taxon>
        <taxon>Salix</taxon>
    </lineage>
</organism>
<accession>A0A835MPV7</accession>